<feature type="signal peptide" evidence="1">
    <location>
        <begin position="1"/>
        <end position="17"/>
    </location>
</feature>
<gene>
    <name evidence="2" type="ORF">AAE3_LOCUS11581</name>
</gene>
<dbReference type="Gene3D" id="2.60.40.420">
    <property type="entry name" value="Cupredoxins - blue copper proteins"/>
    <property type="match status" value="1"/>
</dbReference>
<protein>
    <recommendedName>
        <fullName evidence="4">Extracellular serine-rich protein</fullName>
    </recommendedName>
</protein>
<organism evidence="2 3">
    <name type="scientific">Cyclocybe aegerita</name>
    <name type="common">Black poplar mushroom</name>
    <name type="synonym">Agrocybe aegerita</name>
    <dbReference type="NCBI Taxonomy" id="1973307"/>
    <lineage>
        <taxon>Eukaryota</taxon>
        <taxon>Fungi</taxon>
        <taxon>Dikarya</taxon>
        <taxon>Basidiomycota</taxon>
        <taxon>Agaricomycotina</taxon>
        <taxon>Agaricomycetes</taxon>
        <taxon>Agaricomycetidae</taxon>
        <taxon>Agaricales</taxon>
        <taxon>Agaricineae</taxon>
        <taxon>Bolbitiaceae</taxon>
        <taxon>Cyclocybe</taxon>
    </lineage>
</organism>
<feature type="chain" id="PRO_5035790633" description="Extracellular serine-rich protein" evidence="1">
    <location>
        <begin position="18"/>
        <end position="186"/>
    </location>
</feature>
<evidence type="ECO:0000313" key="2">
    <source>
        <dbReference type="EMBL" id="CAA7269345.1"/>
    </source>
</evidence>
<dbReference type="PANTHER" id="PTHR34883:SF15">
    <property type="entry name" value="EXTRACELLULAR SERINE-RICH PROTEIN"/>
    <property type="match status" value="1"/>
</dbReference>
<dbReference type="Proteomes" id="UP000467700">
    <property type="component" value="Unassembled WGS sequence"/>
</dbReference>
<evidence type="ECO:0000256" key="1">
    <source>
        <dbReference type="SAM" id="SignalP"/>
    </source>
</evidence>
<dbReference type="AlphaFoldDB" id="A0A8S0W3Z4"/>
<proteinExistence type="predicted"/>
<dbReference type="SUPFAM" id="SSF49503">
    <property type="entry name" value="Cupredoxins"/>
    <property type="match status" value="1"/>
</dbReference>
<sequence length="186" mass="18300">MLATSSFLFLLPALAAAQYGGYGAPVGPTTTTAAAVTVPSAPPDTPGQMNSAFESPCVHLAATSDSPTGFDSGLTQASTFTINITDTQPIWFHCKMATHCLSGMVGSINAPPTGNTFDAFMTAARASTSPTEPDNGPVLGGVHGVAIAGPTSSTGTSTGGGTSGAVKVTGSTGAALLSVVLAFFLA</sequence>
<comment type="caution">
    <text evidence="2">The sequence shown here is derived from an EMBL/GenBank/DDBJ whole genome shotgun (WGS) entry which is preliminary data.</text>
</comment>
<reference evidence="2 3" key="1">
    <citation type="submission" date="2020-01" db="EMBL/GenBank/DDBJ databases">
        <authorList>
            <person name="Gupta K D."/>
        </authorList>
    </citation>
    <scope>NUCLEOTIDE SEQUENCE [LARGE SCALE GENOMIC DNA]</scope>
</reference>
<keyword evidence="3" id="KW-1185">Reference proteome</keyword>
<keyword evidence="1" id="KW-0732">Signal</keyword>
<dbReference type="EMBL" id="CACVBS010000077">
    <property type="protein sequence ID" value="CAA7269345.1"/>
    <property type="molecule type" value="Genomic_DNA"/>
</dbReference>
<name>A0A8S0W3Z4_CYCAE</name>
<accession>A0A8S0W3Z4</accession>
<dbReference type="InterPro" id="IPR008972">
    <property type="entry name" value="Cupredoxin"/>
</dbReference>
<evidence type="ECO:0000313" key="3">
    <source>
        <dbReference type="Proteomes" id="UP000467700"/>
    </source>
</evidence>
<dbReference type="InterPro" id="IPR052953">
    <property type="entry name" value="Ser-rich/MCO-related"/>
</dbReference>
<dbReference type="OrthoDB" id="1921208at2759"/>
<dbReference type="PANTHER" id="PTHR34883">
    <property type="entry name" value="SERINE-RICH PROTEIN, PUTATIVE-RELATED-RELATED"/>
    <property type="match status" value="1"/>
</dbReference>
<evidence type="ECO:0008006" key="4">
    <source>
        <dbReference type="Google" id="ProtNLM"/>
    </source>
</evidence>